<keyword evidence="6 7" id="KW-0539">Nucleus</keyword>
<evidence type="ECO:0000256" key="2">
    <source>
        <dbReference type="ARBA" id="ARBA00009994"/>
    </source>
</evidence>
<organism evidence="9 10">
    <name type="scientific">Coemansia biformis</name>
    <dbReference type="NCBI Taxonomy" id="1286918"/>
    <lineage>
        <taxon>Eukaryota</taxon>
        <taxon>Fungi</taxon>
        <taxon>Fungi incertae sedis</taxon>
        <taxon>Zoopagomycota</taxon>
        <taxon>Kickxellomycotina</taxon>
        <taxon>Kickxellomycetes</taxon>
        <taxon>Kickxellales</taxon>
        <taxon>Kickxellaceae</taxon>
        <taxon>Coemansia</taxon>
    </lineage>
</organism>
<keyword evidence="7" id="KW-0010">Activator</keyword>
<dbReference type="EMBL" id="JANBOI010000372">
    <property type="protein sequence ID" value="KAJ1731060.1"/>
    <property type="molecule type" value="Genomic_DNA"/>
</dbReference>
<sequence length="243" mass="26790">MQESAQQGGGQQLDASYPAPPDYYSLFTDANLGRLATADAGAALADPELKYLLPPPPPPADGTYAGFGRLWQVRGRLPGLSEQNIPQLYPEGPVDRIAELKRLNRSVVFEFLDLVDVLVKDPSQFSARTERIRDVFVNIHHLINEYREHQAKETLKLMLRQQIDSKRQAAESTRARCDELAQTVERLRLETASARAELSSQAATGDGQHAPPPETLEDVQQVQVAQVAQAGLDEILGAIEDLV</sequence>
<comment type="function">
    <text evidence="7">Component of the Mediator complex, a coactivator involved in the regulated transcription of nearly all RNA polymerase II-dependent genes. Mediator functions as a bridge to convey information from gene-specific regulatory proteins to the basal RNA polymerase II transcription machinery.</text>
</comment>
<dbReference type="AlphaFoldDB" id="A0A9W7YBY2"/>
<dbReference type="GO" id="GO:0070847">
    <property type="term" value="C:core mediator complex"/>
    <property type="evidence" value="ECO:0007669"/>
    <property type="project" value="TreeGrafter"/>
</dbReference>
<comment type="caution">
    <text evidence="9">The sequence shown here is derived from an EMBL/GenBank/DDBJ whole genome shotgun (WGS) entry which is preliminary data.</text>
</comment>
<dbReference type="Gene3D" id="6.10.140.200">
    <property type="match status" value="1"/>
</dbReference>
<dbReference type="SUPFAM" id="SSF140718">
    <property type="entry name" value="Mediator hinge subcomplex-like"/>
    <property type="match status" value="1"/>
</dbReference>
<dbReference type="GO" id="GO:0003712">
    <property type="term" value="F:transcription coregulator activity"/>
    <property type="evidence" value="ECO:0007669"/>
    <property type="project" value="InterPro"/>
</dbReference>
<dbReference type="GO" id="GO:0016592">
    <property type="term" value="C:mediator complex"/>
    <property type="evidence" value="ECO:0007669"/>
    <property type="project" value="InterPro"/>
</dbReference>
<dbReference type="Gene3D" id="6.10.140.1520">
    <property type="match status" value="1"/>
</dbReference>
<evidence type="ECO:0000256" key="7">
    <source>
        <dbReference type="RuleBase" id="RU364060"/>
    </source>
</evidence>
<evidence type="ECO:0000256" key="1">
    <source>
        <dbReference type="ARBA" id="ARBA00004123"/>
    </source>
</evidence>
<keyword evidence="5 7" id="KW-0804">Transcription</keyword>
<evidence type="ECO:0000256" key="5">
    <source>
        <dbReference type="ARBA" id="ARBA00023163"/>
    </source>
</evidence>
<dbReference type="OrthoDB" id="10253553at2759"/>
<name>A0A9W7YBY2_9FUNG</name>
<evidence type="ECO:0000313" key="10">
    <source>
        <dbReference type="Proteomes" id="UP001143981"/>
    </source>
</evidence>
<feature type="region of interest" description="Disordered" evidence="8">
    <location>
        <begin position="195"/>
        <end position="214"/>
    </location>
</feature>
<dbReference type="Pfam" id="PF05983">
    <property type="entry name" value="Med7"/>
    <property type="match status" value="1"/>
</dbReference>
<reference evidence="9" key="1">
    <citation type="submission" date="2022-07" db="EMBL/GenBank/DDBJ databases">
        <title>Phylogenomic reconstructions and comparative analyses of Kickxellomycotina fungi.</title>
        <authorList>
            <person name="Reynolds N.K."/>
            <person name="Stajich J.E."/>
            <person name="Barry K."/>
            <person name="Grigoriev I.V."/>
            <person name="Crous P."/>
            <person name="Smith M.E."/>
        </authorList>
    </citation>
    <scope>NUCLEOTIDE SEQUENCE</scope>
    <source>
        <strain evidence="9">BCRC 34381</strain>
    </source>
</reference>
<gene>
    <name evidence="9" type="primary">MED7</name>
    <name evidence="9" type="ORF">LPJ61_002718</name>
</gene>
<proteinExistence type="inferred from homology"/>
<dbReference type="GO" id="GO:0006357">
    <property type="term" value="P:regulation of transcription by RNA polymerase II"/>
    <property type="evidence" value="ECO:0007669"/>
    <property type="project" value="InterPro"/>
</dbReference>
<dbReference type="Proteomes" id="UP001143981">
    <property type="component" value="Unassembled WGS sequence"/>
</dbReference>
<evidence type="ECO:0000256" key="8">
    <source>
        <dbReference type="SAM" id="MobiDB-lite"/>
    </source>
</evidence>
<protein>
    <recommendedName>
        <fullName evidence="3 7">Mediator of RNA polymerase II transcription subunit 7</fullName>
    </recommendedName>
</protein>
<evidence type="ECO:0000256" key="4">
    <source>
        <dbReference type="ARBA" id="ARBA00023015"/>
    </source>
</evidence>
<evidence type="ECO:0000313" key="9">
    <source>
        <dbReference type="EMBL" id="KAJ1731060.1"/>
    </source>
</evidence>
<comment type="subcellular location">
    <subcellularLocation>
        <location evidence="1 7">Nucleus</location>
    </subcellularLocation>
</comment>
<dbReference type="InterPro" id="IPR009244">
    <property type="entry name" value="Mediatior_Med7"/>
</dbReference>
<evidence type="ECO:0000256" key="6">
    <source>
        <dbReference type="ARBA" id="ARBA00023242"/>
    </source>
</evidence>
<dbReference type="InterPro" id="IPR037212">
    <property type="entry name" value="Med7/Med21-like"/>
</dbReference>
<comment type="subunit">
    <text evidence="7">Component of the Mediator complex.</text>
</comment>
<accession>A0A9W7YBY2</accession>
<dbReference type="PANTHER" id="PTHR21428:SF11">
    <property type="entry name" value="MEDIATOR OF RNA POLYMERASE II TRANSCRIPTION SUBUNIT 7"/>
    <property type="match status" value="1"/>
</dbReference>
<dbReference type="InterPro" id="IPR044888">
    <property type="entry name" value="Mediatior_Med7_sf"/>
</dbReference>
<keyword evidence="4 7" id="KW-0805">Transcription regulation</keyword>
<comment type="similarity">
    <text evidence="2 7">Belongs to the Mediator complex subunit 7 family.</text>
</comment>
<keyword evidence="10" id="KW-1185">Reference proteome</keyword>
<dbReference type="PANTHER" id="PTHR21428">
    <property type="entry name" value="MEDIATOR OF RNA POLYMERASE II TRANSCRIPTION SUBUNIT 7"/>
    <property type="match status" value="1"/>
</dbReference>
<evidence type="ECO:0000256" key="3">
    <source>
        <dbReference type="ARBA" id="ARBA00020631"/>
    </source>
</evidence>